<dbReference type="InterPro" id="IPR011990">
    <property type="entry name" value="TPR-like_helical_dom_sf"/>
</dbReference>
<dbReference type="SUPFAM" id="SSF48452">
    <property type="entry name" value="TPR-like"/>
    <property type="match status" value="1"/>
</dbReference>
<comment type="similarity">
    <text evidence="2">Belongs to the SusD family.</text>
</comment>
<keyword evidence="9" id="KW-1185">Reference proteome</keyword>
<keyword evidence="4" id="KW-0472">Membrane</keyword>
<dbReference type="Pfam" id="PF14322">
    <property type="entry name" value="SusD-like_3"/>
    <property type="match status" value="1"/>
</dbReference>
<dbReference type="RefSeq" id="WP_125221440.1">
    <property type="nucleotide sequence ID" value="NZ_QUSX01000001.1"/>
</dbReference>
<dbReference type="InterPro" id="IPR033985">
    <property type="entry name" value="SusD-like_N"/>
</dbReference>
<proteinExistence type="inferred from homology"/>
<feature type="domain" description="RagB/SusD" evidence="6">
    <location>
        <begin position="306"/>
        <end position="499"/>
    </location>
</feature>
<evidence type="ECO:0000256" key="5">
    <source>
        <dbReference type="ARBA" id="ARBA00023237"/>
    </source>
</evidence>
<feature type="domain" description="SusD-like N-terminal" evidence="7">
    <location>
        <begin position="96"/>
        <end position="217"/>
    </location>
</feature>
<evidence type="ECO:0000256" key="1">
    <source>
        <dbReference type="ARBA" id="ARBA00004442"/>
    </source>
</evidence>
<comment type="caution">
    <text evidence="8">The sequence shown here is derived from an EMBL/GenBank/DDBJ whole genome shotgun (WGS) entry which is preliminary data.</text>
</comment>
<accession>A0A3R8Q4T8</accession>
<dbReference type="PROSITE" id="PS51257">
    <property type="entry name" value="PROKAR_LIPOPROTEIN"/>
    <property type="match status" value="1"/>
</dbReference>
<evidence type="ECO:0000313" key="9">
    <source>
        <dbReference type="Proteomes" id="UP000286990"/>
    </source>
</evidence>
<evidence type="ECO:0000256" key="3">
    <source>
        <dbReference type="ARBA" id="ARBA00022729"/>
    </source>
</evidence>
<evidence type="ECO:0000313" key="8">
    <source>
        <dbReference type="EMBL" id="RRQ49619.1"/>
    </source>
</evidence>
<comment type="subcellular location">
    <subcellularLocation>
        <location evidence="1">Cell outer membrane</location>
    </subcellularLocation>
</comment>
<dbReference type="OrthoDB" id="5694214at2"/>
<keyword evidence="5" id="KW-0998">Cell outer membrane</keyword>
<keyword evidence="3" id="KW-0732">Signal</keyword>
<dbReference type="Proteomes" id="UP000286990">
    <property type="component" value="Unassembled WGS sequence"/>
</dbReference>
<dbReference type="InterPro" id="IPR012944">
    <property type="entry name" value="SusD_RagB_dom"/>
</dbReference>
<dbReference type="CDD" id="cd08977">
    <property type="entry name" value="SusD"/>
    <property type="match status" value="1"/>
</dbReference>
<evidence type="ECO:0000256" key="4">
    <source>
        <dbReference type="ARBA" id="ARBA00023136"/>
    </source>
</evidence>
<reference evidence="9" key="1">
    <citation type="submission" date="2018-12" db="EMBL/GenBank/DDBJ databases">
        <title>Maribacter lutimaris sp. nov., isolated from marine sediment.</title>
        <authorList>
            <person name="Kim K.K."/>
        </authorList>
    </citation>
    <scope>NUCLEOTIDE SEQUENCE [LARGE SCALE GENOMIC DNA]</scope>
    <source>
        <strain evidence="9">PoM-212</strain>
    </source>
</reference>
<gene>
    <name evidence="8" type="ORF">DZC72_03205</name>
</gene>
<dbReference type="AlphaFoldDB" id="A0A3R8Q4T8"/>
<dbReference type="GO" id="GO:0009279">
    <property type="term" value="C:cell outer membrane"/>
    <property type="evidence" value="ECO:0007669"/>
    <property type="project" value="UniProtKB-SubCell"/>
</dbReference>
<name>A0A3R8Q4T8_9FLAO</name>
<evidence type="ECO:0000256" key="2">
    <source>
        <dbReference type="ARBA" id="ARBA00006275"/>
    </source>
</evidence>
<dbReference type="EMBL" id="QUSX01000001">
    <property type="protein sequence ID" value="RRQ49619.1"/>
    <property type="molecule type" value="Genomic_DNA"/>
</dbReference>
<dbReference type="Gene3D" id="1.25.40.390">
    <property type="match status" value="1"/>
</dbReference>
<sequence>MKKIIISIATTLFLFGCEPLEEVPFSFLSVENLYQNEKDVDAALFGVYSTMNEGIDELWYFLATSGAGESVVVRLKGDGNQGQLSALAFQPTTAHGVWWSHFYRGINRANTVIAEVSGVGLDPSVEEQKIAEARFLRAWYYFNLVKWFGGVPLQLEATKDFSDETVKKSRSSIEEVYNVIIEDLEYAETRLPESWDNPNLGRATSWAAKAYLGKVYLNMAGKPLEQDAMYAMAASKFQEIVDNGPYSLQMNFADIFSVENEFNSEIIFARPNIAQNGAGSVLNFFAGVPLSPFAFNGGQYQFGFTEAFYNSFLDNDLRRDVTLLYSYVNTNGNTIVYNDPNNPDNARFGGYNDPKGIGFGKLLDTSGAYTNPFQHGNDFIFMRYGDVLLMLAEALNESGSSSEALPFLNQIRDRAGLDDVVTTSQAELREIIKQERKWELAGEFTEYPDLQRWGDIEQSLQNNEDAQFFGTVYDPKLELLPIPQSQLDANENLVQNPGY</sequence>
<evidence type="ECO:0000259" key="7">
    <source>
        <dbReference type="Pfam" id="PF14322"/>
    </source>
</evidence>
<evidence type="ECO:0000259" key="6">
    <source>
        <dbReference type="Pfam" id="PF07980"/>
    </source>
</evidence>
<organism evidence="8 9">
    <name type="scientific">Maribacter algicola</name>
    <dbReference type="NCBI Taxonomy" id="2498892"/>
    <lineage>
        <taxon>Bacteria</taxon>
        <taxon>Pseudomonadati</taxon>
        <taxon>Bacteroidota</taxon>
        <taxon>Flavobacteriia</taxon>
        <taxon>Flavobacteriales</taxon>
        <taxon>Flavobacteriaceae</taxon>
        <taxon>Maribacter</taxon>
    </lineage>
</organism>
<protein>
    <submittedName>
        <fullName evidence="8">RagB/SusD family nutrient uptake outer membrane protein</fullName>
    </submittedName>
</protein>
<dbReference type="Pfam" id="PF07980">
    <property type="entry name" value="SusD_RagB"/>
    <property type="match status" value="1"/>
</dbReference>